<dbReference type="Gene3D" id="3.20.20.70">
    <property type="entry name" value="Aldolase class I"/>
    <property type="match status" value="1"/>
</dbReference>
<evidence type="ECO:0000256" key="1">
    <source>
        <dbReference type="ARBA" id="ARBA00004689"/>
    </source>
</evidence>
<dbReference type="InterPro" id="IPR054691">
    <property type="entry name" value="LeuA/HCS_post-cat"/>
</dbReference>
<evidence type="ECO:0000259" key="8">
    <source>
        <dbReference type="PROSITE" id="PS50991"/>
    </source>
</evidence>
<dbReference type="GO" id="GO:0009098">
    <property type="term" value="P:L-leucine biosynthetic process"/>
    <property type="evidence" value="ECO:0007669"/>
    <property type="project" value="UniProtKB-KW"/>
</dbReference>
<dbReference type="FunFam" id="1.10.238.260:FF:000001">
    <property type="entry name" value="2-isopropylmalate synthase"/>
    <property type="match status" value="1"/>
</dbReference>
<evidence type="ECO:0000256" key="2">
    <source>
        <dbReference type="ARBA" id="ARBA00012973"/>
    </source>
</evidence>
<dbReference type="AlphaFoldDB" id="A0A9W8B277"/>
<protein>
    <recommendedName>
        <fullName evidence="2">2-isopropylmalate synthase</fullName>
        <ecNumber evidence="2">2.3.3.13</ecNumber>
    </recommendedName>
</protein>
<evidence type="ECO:0000313" key="9">
    <source>
        <dbReference type="EMBL" id="KAJ1981101.1"/>
    </source>
</evidence>
<comment type="caution">
    <text evidence="9">The sequence shown here is derived from an EMBL/GenBank/DDBJ whole genome shotgun (WGS) entry which is preliminary data.</text>
</comment>
<dbReference type="PROSITE" id="PS50991">
    <property type="entry name" value="PYR_CT"/>
    <property type="match status" value="1"/>
</dbReference>
<dbReference type="Pfam" id="PF00682">
    <property type="entry name" value="HMGL-like"/>
    <property type="match status" value="1"/>
</dbReference>
<gene>
    <name evidence="9" type="primary">LEU4_3</name>
    <name evidence="9" type="ORF">H4R34_002203</name>
</gene>
<dbReference type="SUPFAM" id="SSF51569">
    <property type="entry name" value="Aldolase"/>
    <property type="match status" value="1"/>
</dbReference>
<evidence type="ECO:0000256" key="3">
    <source>
        <dbReference type="ARBA" id="ARBA00022430"/>
    </source>
</evidence>
<dbReference type="Pfam" id="PF22617">
    <property type="entry name" value="HCS_D2"/>
    <property type="match status" value="1"/>
</dbReference>
<dbReference type="EMBL" id="JANBQB010000138">
    <property type="protein sequence ID" value="KAJ1981101.1"/>
    <property type="molecule type" value="Genomic_DNA"/>
</dbReference>
<organism evidence="9 10">
    <name type="scientific">Dimargaris verticillata</name>
    <dbReference type="NCBI Taxonomy" id="2761393"/>
    <lineage>
        <taxon>Eukaryota</taxon>
        <taxon>Fungi</taxon>
        <taxon>Fungi incertae sedis</taxon>
        <taxon>Zoopagomycota</taxon>
        <taxon>Kickxellomycotina</taxon>
        <taxon>Dimargaritomycetes</taxon>
        <taxon>Dimargaritales</taxon>
        <taxon>Dimargaritaceae</taxon>
        <taxon>Dimargaris</taxon>
    </lineage>
</organism>
<feature type="domain" description="Pyruvate carboxyltransferase" evidence="8">
    <location>
        <begin position="13"/>
        <end position="285"/>
    </location>
</feature>
<evidence type="ECO:0000256" key="6">
    <source>
        <dbReference type="ARBA" id="ARBA00023304"/>
    </source>
</evidence>
<dbReference type="CDD" id="cd07940">
    <property type="entry name" value="DRE_TIM_IPMS"/>
    <property type="match status" value="1"/>
</dbReference>
<reference evidence="9" key="1">
    <citation type="submission" date="2022-07" db="EMBL/GenBank/DDBJ databases">
        <title>Phylogenomic reconstructions and comparative analyses of Kickxellomycotina fungi.</title>
        <authorList>
            <person name="Reynolds N.K."/>
            <person name="Stajich J.E."/>
            <person name="Barry K."/>
            <person name="Grigoriev I.V."/>
            <person name="Crous P."/>
            <person name="Smith M.E."/>
        </authorList>
    </citation>
    <scope>NUCLEOTIDE SEQUENCE</scope>
    <source>
        <strain evidence="9">RSA 567</strain>
    </source>
</reference>
<evidence type="ECO:0000256" key="5">
    <source>
        <dbReference type="ARBA" id="ARBA00022679"/>
    </source>
</evidence>
<keyword evidence="9" id="KW-0012">Acyltransferase</keyword>
<keyword evidence="10" id="KW-1185">Reference proteome</keyword>
<dbReference type="EC" id="2.3.3.13" evidence="2"/>
<dbReference type="InterPro" id="IPR013785">
    <property type="entry name" value="Aldolase_TIM"/>
</dbReference>
<dbReference type="Proteomes" id="UP001151582">
    <property type="component" value="Unassembled WGS sequence"/>
</dbReference>
<comment type="similarity">
    <text evidence="7">Belongs to the alpha-IPM synthase/homocitrate synthase family.</text>
</comment>
<name>A0A9W8B277_9FUNG</name>
<keyword evidence="3" id="KW-0432">Leucine biosynthesis</keyword>
<keyword evidence="5 7" id="KW-0808">Transferase</keyword>
<keyword evidence="4" id="KW-0028">Amino-acid biosynthesis</keyword>
<keyword evidence="6" id="KW-0100">Branched-chain amino acid biosynthesis</keyword>
<evidence type="ECO:0000313" key="10">
    <source>
        <dbReference type="Proteomes" id="UP001151582"/>
    </source>
</evidence>
<dbReference type="FunFam" id="3.20.20.70:FF:000010">
    <property type="entry name" value="2-isopropylmalate synthase"/>
    <property type="match status" value="1"/>
</dbReference>
<evidence type="ECO:0000256" key="4">
    <source>
        <dbReference type="ARBA" id="ARBA00022605"/>
    </source>
</evidence>
<proteinExistence type="inferred from homology"/>
<dbReference type="OrthoDB" id="2015253at2759"/>
<accession>A0A9W8B277</accession>
<dbReference type="GO" id="GO:0010177">
    <property type="term" value="F:methylthioalkylmalate synthase activity"/>
    <property type="evidence" value="ECO:0007669"/>
    <property type="project" value="UniProtKB-ARBA"/>
</dbReference>
<dbReference type="InterPro" id="IPR050073">
    <property type="entry name" value="2-IPM_HCS-like"/>
</dbReference>
<comment type="pathway">
    <text evidence="1">Amino-acid biosynthesis; L-leucine biosynthesis; L-leucine from 3-methyl-2-oxobutanoate: step 1/4.</text>
</comment>
<dbReference type="PROSITE" id="PS00816">
    <property type="entry name" value="AIPM_HOMOCIT_SYNTH_2"/>
    <property type="match status" value="1"/>
</dbReference>
<dbReference type="PANTHER" id="PTHR10277:SF9">
    <property type="entry name" value="2-ISOPROPYLMALATE SYNTHASE 1, CHLOROPLASTIC-RELATED"/>
    <property type="match status" value="1"/>
</dbReference>
<sequence>MTPPFFGRHKPNLIIHDTTLRDGEQAPGIAFSRESKVLIAKQLSRLGVTVIEAGFPCASPEHYESVKQIAQEAGPLMEGREKLGQPAIIAAFARMLEKDIRRTYEAISYAPRHRLLVFSAISDLHLKYKLCITRHECLSRIRQGLELATALCNDVWLGLEDANRADPELIFEVVEICQEMGVKTLVIADTVGSSLPSEFGDYIQQVRSKITDDRLVLGVHCHNDLGLATANTLAAVQNGARHVEVTISGIGERAGNTALEEVVMAIDSHPDSFPVTHAINTKLLCETAALVAKLGGFTIPQNKALVGRFVFTHESGIHQHGMLANRNTYEFIHPEDVGATGGLVLGKNSGRHALRDRLLKLGYGEPTTYELGLLFTKVKILADSKPIVEDDDLIKIIGKRPGGPDGEFHHS</sequence>
<dbReference type="PANTHER" id="PTHR10277">
    <property type="entry name" value="HOMOCITRATE SYNTHASE-RELATED"/>
    <property type="match status" value="1"/>
</dbReference>
<dbReference type="InterPro" id="IPR002034">
    <property type="entry name" value="AIPM/Hcit_synth_CS"/>
</dbReference>
<dbReference type="PROSITE" id="PS00815">
    <property type="entry name" value="AIPM_HOMOCIT_SYNTH_1"/>
    <property type="match status" value="1"/>
</dbReference>
<evidence type="ECO:0000256" key="7">
    <source>
        <dbReference type="RuleBase" id="RU003523"/>
    </source>
</evidence>
<dbReference type="GO" id="GO:0003852">
    <property type="term" value="F:2-isopropylmalate synthase activity"/>
    <property type="evidence" value="ECO:0007669"/>
    <property type="project" value="UniProtKB-EC"/>
</dbReference>
<dbReference type="Gene3D" id="1.10.238.260">
    <property type="match status" value="1"/>
</dbReference>
<dbReference type="InterPro" id="IPR000891">
    <property type="entry name" value="PYR_CT"/>
</dbReference>